<accession>A0A061EYA9</accession>
<dbReference type="InParanoid" id="A0A061EYA9"/>
<dbReference type="Gramene" id="EOY09771">
    <property type="protein sequence ID" value="EOY09771"/>
    <property type="gene ID" value="TCM_025154"/>
</dbReference>
<sequence>MDFTLCSWESDESGSKSISAKGLGTRRGSTKWVSPSALGKVTSQPANRFQPRVSAQEGDPPNGVQPLLSAQEGEAKLRIWEK</sequence>
<dbReference type="EMBL" id="CM001883">
    <property type="protein sequence ID" value="EOY09771.1"/>
    <property type="molecule type" value="Genomic_DNA"/>
</dbReference>
<reference evidence="2 3" key="1">
    <citation type="journal article" date="2013" name="Genome Biol.">
        <title>The genome sequence of the most widely cultivated cacao type and its use to identify candidate genes regulating pod color.</title>
        <authorList>
            <person name="Motamayor J.C."/>
            <person name="Mockaitis K."/>
            <person name="Schmutz J."/>
            <person name="Haiminen N."/>
            <person name="Iii D.L."/>
            <person name="Cornejo O."/>
            <person name="Findley S.D."/>
            <person name="Zheng P."/>
            <person name="Utro F."/>
            <person name="Royaert S."/>
            <person name="Saski C."/>
            <person name="Jenkins J."/>
            <person name="Podicheti R."/>
            <person name="Zhao M."/>
            <person name="Scheffler B.E."/>
            <person name="Stack J.C."/>
            <person name="Feltus F.A."/>
            <person name="Mustiga G.M."/>
            <person name="Amores F."/>
            <person name="Phillips W."/>
            <person name="Marelli J.P."/>
            <person name="May G.D."/>
            <person name="Shapiro H."/>
            <person name="Ma J."/>
            <person name="Bustamante C.D."/>
            <person name="Schnell R.J."/>
            <person name="Main D."/>
            <person name="Gilbert D."/>
            <person name="Parida L."/>
            <person name="Kuhn D.N."/>
        </authorList>
    </citation>
    <scope>NUCLEOTIDE SEQUENCE [LARGE SCALE GENOMIC DNA]</scope>
    <source>
        <strain evidence="3">cv. Matina 1-6</strain>
    </source>
</reference>
<dbReference type="AlphaFoldDB" id="A0A061EYA9"/>
<evidence type="ECO:0000256" key="1">
    <source>
        <dbReference type="SAM" id="MobiDB-lite"/>
    </source>
</evidence>
<dbReference type="HOGENOM" id="CLU_2563031_0_0_1"/>
<keyword evidence="3" id="KW-1185">Reference proteome</keyword>
<protein>
    <submittedName>
        <fullName evidence="2">Uncharacterized protein</fullName>
    </submittedName>
</protein>
<organism evidence="2 3">
    <name type="scientific">Theobroma cacao</name>
    <name type="common">Cacao</name>
    <name type="synonym">Cocoa</name>
    <dbReference type="NCBI Taxonomy" id="3641"/>
    <lineage>
        <taxon>Eukaryota</taxon>
        <taxon>Viridiplantae</taxon>
        <taxon>Streptophyta</taxon>
        <taxon>Embryophyta</taxon>
        <taxon>Tracheophyta</taxon>
        <taxon>Spermatophyta</taxon>
        <taxon>Magnoliopsida</taxon>
        <taxon>eudicotyledons</taxon>
        <taxon>Gunneridae</taxon>
        <taxon>Pentapetalae</taxon>
        <taxon>rosids</taxon>
        <taxon>malvids</taxon>
        <taxon>Malvales</taxon>
        <taxon>Malvaceae</taxon>
        <taxon>Byttnerioideae</taxon>
        <taxon>Theobroma</taxon>
    </lineage>
</organism>
<evidence type="ECO:0000313" key="2">
    <source>
        <dbReference type="EMBL" id="EOY09771.1"/>
    </source>
</evidence>
<name>A0A061EYA9_THECC</name>
<evidence type="ECO:0000313" key="3">
    <source>
        <dbReference type="Proteomes" id="UP000026915"/>
    </source>
</evidence>
<dbReference type="Proteomes" id="UP000026915">
    <property type="component" value="Chromosome 5"/>
</dbReference>
<gene>
    <name evidence="2" type="ORF">TCM_025154</name>
</gene>
<feature type="region of interest" description="Disordered" evidence="1">
    <location>
        <begin position="1"/>
        <end position="67"/>
    </location>
</feature>
<proteinExistence type="predicted"/>